<dbReference type="InterPro" id="IPR002018">
    <property type="entry name" value="CarbesteraseB"/>
</dbReference>
<dbReference type="InterPro" id="IPR002168">
    <property type="entry name" value="Lipase_GDXG_HIS_AS"/>
</dbReference>
<dbReference type="Pfam" id="PF00135">
    <property type="entry name" value="COesterase"/>
    <property type="match status" value="1"/>
</dbReference>
<evidence type="ECO:0000256" key="2">
    <source>
        <dbReference type="ARBA" id="ARBA00010515"/>
    </source>
</evidence>
<evidence type="ECO:0000256" key="3">
    <source>
        <dbReference type="ARBA" id="ARBA00022801"/>
    </source>
</evidence>
<evidence type="ECO:0000313" key="6">
    <source>
        <dbReference type="EMBL" id="KAF2756481.1"/>
    </source>
</evidence>
<feature type="signal peptide" evidence="4">
    <location>
        <begin position="1"/>
        <end position="20"/>
    </location>
</feature>
<keyword evidence="3 4" id="KW-0378">Hydrolase</keyword>
<dbReference type="GO" id="GO:0016787">
    <property type="term" value="F:hydrolase activity"/>
    <property type="evidence" value="ECO:0007669"/>
    <property type="project" value="UniProtKB-KW"/>
</dbReference>
<dbReference type="InterPro" id="IPR019826">
    <property type="entry name" value="Carboxylesterase_B_AS"/>
</dbReference>
<reference evidence="6" key="1">
    <citation type="journal article" date="2020" name="Stud. Mycol.">
        <title>101 Dothideomycetes genomes: a test case for predicting lifestyles and emergence of pathogens.</title>
        <authorList>
            <person name="Haridas S."/>
            <person name="Albert R."/>
            <person name="Binder M."/>
            <person name="Bloem J."/>
            <person name="Labutti K."/>
            <person name="Salamov A."/>
            <person name="Andreopoulos B."/>
            <person name="Baker S."/>
            <person name="Barry K."/>
            <person name="Bills G."/>
            <person name="Bluhm B."/>
            <person name="Cannon C."/>
            <person name="Castanera R."/>
            <person name="Culley D."/>
            <person name="Daum C."/>
            <person name="Ezra D."/>
            <person name="Gonzalez J."/>
            <person name="Henrissat B."/>
            <person name="Kuo A."/>
            <person name="Liang C."/>
            <person name="Lipzen A."/>
            <person name="Lutzoni F."/>
            <person name="Magnuson J."/>
            <person name="Mondo S."/>
            <person name="Nolan M."/>
            <person name="Ohm R."/>
            <person name="Pangilinan J."/>
            <person name="Park H.-J."/>
            <person name="Ramirez L."/>
            <person name="Alfaro M."/>
            <person name="Sun H."/>
            <person name="Tritt A."/>
            <person name="Yoshinaga Y."/>
            <person name="Zwiers L.-H."/>
            <person name="Turgeon B."/>
            <person name="Goodwin S."/>
            <person name="Spatafora J."/>
            <person name="Crous P."/>
            <person name="Grigoriev I."/>
        </authorList>
    </citation>
    <scope>NUCLEOTIDE SEQUENCE</scope>
    <source>
        <strain evidence="6">CBS 121739</strain>
    </source>
</reference>
<comment type="similarity">
    <text evidence="1 4">Belongs to the type-B carboxylesterase/lipase family.</text>
</comment>
<dbReference type="PROSITE" id="PS01173">
    <property type="entry name" value="LIPASE_GDXG_HIS"/>
    <property type="match status" value="1"/>
</dbReference>
<sequence length="601" mass="65330">MLISTKAFVSLLLLAGAANSAIISAAKLFIGGPADAVNLDYASFRGAKDLRTGTKNYLGMPYARPERFRRSKLLTTKLEGVQDASDYGPACIQQSVLSILSPSPIGDLLGGLATLLEGPLLRPVLGTAEDCLSINVQAPLNATKDSKLPVVLWIHGGGFAVGSSAALGFTETEAIQGVIYQGANIVQHSINMNQPVVFASINYRLNAFGFSQSKELADQDALSLGFGDQRVAMHWVKKYISQFGGDPNRVTLFGESAGSMSIAGHLTANGGDTEGLYRGVIMASGAGLKVDDYTRQQGTFNYMLESVGCRDATDKLACLRSKPTESFFEYINQSPQFLGYHSTNVAWNLRADNHYLSDSPDRLIAKGQVADVPILIGDMKDEGTLFSLVNNLNITTTDDLIDYLQTIFFPNAPVEKIEQLVAQYPNDPSAGSPFDTGPLNAISPQYKRIAALIGDYTFQSERRQLLPHAKNKVYNYLLETVVPSAGLDGLPIVGTLLNTLKLANIPVLGSFHVSDVVLYWFGLLPPTVSRNSLHLMSVLVSFVNHLDPNQHGLSDLPKWPLFDESGRKTMHLRESQTDIITDDYRANAIKFINDNGDVFRT</sequence>
<dbReference type="RefSeq" id="XP_033598932.1">
    <property type="nucleotide sequence ID" value="XM_033749856.1"/>
</dbReference>
<protein>
    <recommendedName>
        <fullName evidence="4">Carboxylic ester hydrolase</fullName>
        <ecNumber evidence="4">3.1.1.-</ecNumber>
    </recommendedName>
</protein>
<dbReference type="InterPro" id="IPR029058">
    <property type="entry name" value="AB_hydrolase_fold"/>
</dbReference>
<dbReference type="Proteomes" id="UP000799437">
    <property type="component" value="Unassembled WGS sequence"/>
</dbReference>
<dbReference type="SUPFAM" id="SSF53474">
    <property type="entry name" value="alpha/beta-Hydrolases"/>
    <property type="match status" value="1"/>
</dbReference>
<dbReference type="PROSITE" id="PS00122">
    <property type="entry name" value="CARBOXYLESTERASE_B_1"/>
    <property type="match status" value="1"/>
</dbReference>
<proteinExistence type="inferred from homology"/>
<feature type="domain" description="Carboxylesterase type B" evidence="5">
    <location>
        <begin position="36"/>
        <end position="591"/>
    </location>
</feature>
<name>A0A6A6W5Z7_9PEZI</name>
<evidence type="ECO:0000313" key="7">
    <source>
        <dbReference type="Proteomes" id="UP000799437"/>
    </source>
</evidence>
<dbReference type="OrthoDB" id="3200163at2759"/>
<accession>A0A6A6W5Z7</accession>
<dbReference type="PANTHER" id="PTHR11559">
    <property type="entry name" value="CARBOXYLESTERASE"/>
    <property type="match status" value="1"/>
</dbReference>
<dbReference type="EMBL" id="ML996575">
    <property type="protein sequence ID" value="KAF2756481.1"/>
    <property type="molecule type" value="Genomic_DNA"/>
</dbReference>
<evidence type="ECO:0000256" key="1">
    <source>
        <dbReference type="ARBA" id="ARBA00005964"/>
    </source>
</evidence>
<feature type="chain" id="PRO_5025708843" description="Carboxylic ester hydrolase" evidence="4">
    <location>
        <begin position="21"/>
        <end position="601"/>
    </location>
</feature>
<dbReference type="InterPro" id="IPR050309">
    <property type="entry name" value="Type-B_Carboxylest/Lipase"/>
</dbReference>
<evidence type="ECO:0000256" key="4">
    <source>
        <dbReference type="RuleBase" id="RU361235"/>
    </source>
</evidence>
<organism evidence="6 7">
    <name type="scientific">Pseudovirgaria hyperparasitica</name>
    <dbReference type="NCBI Taxonomy" id="470096"/>
    <lineage>
        <taxon>Eukaryota</taxon>
        <taxon>Fungi</taxon>
        <taxon>Dikarya</taxon>
        <taxon>Ascomycota</taxon>
        <taxon>Pezizomycotina</taxon>
        <taxon>Dothideomycetes</taxon>
        <taxon>Dothideomycetes incertae sedis</taxon>
        <taxon>Acrospermales</taxon>
        <taxon>Acrospermaceae</taxon>
        <taxon>Pseudovirgaria</taxon>
    </lineage>
</organism>
<dbReference type="AlphaFoldDB" id="A0A6A6W5Z7"/>
<evidence type="ECO:0000259" key="5">
    <source>
        <dbReference type="Pfam" id="PF00135"/>
    </source>
</evidence>
<keyword evidence="7" id="KW-1185">Reference proteome</keyword>
<gene>
    <name evidence="6" type="ORF">EJ05DRAFT_65717</name>
</gene>
<keyword evidence="4" id="KW-0732">Signal</keyword>
<comment type="similarity">
    <text evidence="2">Belongs to the 'GDXG' lipolytic enzyme family.</text>
</comment>
<dbReference type="GeneID" id="54490910"/>
<dbReference type="Gene3D" id="3.40.50.1820">
    <property type="entry name" value="alpha/beta hydrolase"/>
    <property type="match status" value="1"/>
</dbReference>
<dbReference type="EC" id="3.1.1.-" evidence="4"/>